<name>A0A9P5PWM9_9AGAR</name>
<sequence length="251" mass="29036">MCFSLTCMKMWEVAEDVRFLYLRNGLQRLSWNGNRIILLGDYTRELPQGLLTEEDRKELKMMAEIQKSHSDDEEGSNEGSDGDLDDDDVSLLDYALHEMESEHLTDSFSRCHLRRAEYGEIPEAFQWFLLPLSKFTCTSSTEDRWMLRNLTKKEFVIKSKGRASSGLVQALFSLISWSNARAISMACDDADAERMVRGPWAGDRIDVTLYSLHEHKNDPGWKDITSEVLAFLERLAKNDNEEFLEEILPFF</sequence>
<comment type="caution">
    <text evidence="2">The sequence shown here is derived from an EMBL/GenBank/DDBJ whole genome shotgun (WGS) entry which is preliminary data.</text>
</comment>
<dbReference type="EMBL" id="JADNRY010000016">
    <property type="protein sequence ID" value="KAF9073889.1"/>
    <property type="molecule type" value="Genomic_DNA"/>
</dbReference>
<dbReference type="Proteomes" id="UP000772434">
    <property type="component" value="Unassembled WGS sequence"/>
</dbReference>
<evidence type="ECO:0000313" key="3">
    <source>
        <dbReference type="Proteomes" id="UP000772434"/>
    </source>
</evidence>
<keyword evidence="3" id="KW-1185">Reference proteome</keyword>
<organism evidence="2 3">
    <name type="scientific">Rhodocollybia butyracea</name>
    <dbReference type="NCBI Taxonomy" id="206335"/>
    <lineage>
        <taxon>Eukaryota</taxon>
        <taxon>Fungi</taxon>
        <taxon>Dikarya</taxon>
        <taxon>Basidiomycota</taxon>
        <taxon>Agaricomycotina</taxon>
        <taxon>Agaricomycetes</taxon>
        <taxon>Agaricomycetidae</taxon>
        <taxon>Agaricales</taxon>
        <taxon>Marasmiineae</taxon>
        <taxon>Omphalotaceae</taxon>
        <taxon>Rhodocollybia</taxon>
    </lineage>
</organism>
<feature type="compositionally biased region" description="Acidic residues" evidence="1">
    <location>
        <begin position="71"/>
        <end position="86"/>
    </location>
</feature>
<gene>
    <name evidence="2" type="ORF">BDP27DRAFT_1444825</name>
</gene>
<feature type="region of interest" description="Disordered" evidence="1">
    <location>
        <begin position="66"/>
        <end position="86"/>
    </location>
</feature>
<proteinExistence type="predicted"/>
<protein>
    <submittedName>
        <fullName evidence="2">Uncharacterized protein</fullName>
    </submittedName>
</protein>
<accession>A0A9P5PWM9</accession>
<evidence type="ECO:0000256" key="1">
    <source>
        <dbReference type="SAM" id="MobiDB-lite"/>
    </source>
</evidence>
<evidence type="ECO:0000313" key="2">
    <source>
        <dbReference type="EMBL" id="KAF9073889.1"/>
    </source>
</evidence>
<reference evidence="2" key="1">
    <citation type="submission" date="2020-11" db="EMBL/GenBank/DDBJ databases">
        <authorList>
            <consortium name="DOE Joint Genome Institute"/>
            <person name="Ahrendt S."/>
            <person name="Riley R."/>
            <person name="Andreopoulos W."/>
            <person name="Labutti K."/>
            <person name="Pangilinan J."/>
            <person name="Ruiz-Duenas F.J."/>
            <person name="Barrasa J.M."/>
            <person name="Sanchez-Garcia M."/>
            <person name="Camarero S."/>
            <person name="Miyauchi S."/>
            <person name="Serrano A."/>
            <person name="Linde D."/>
            <person name="Babiker R."/>
            <person name="Drula E."/>
            <person name="Ayuso-Fernandez I."/>
            <person name="Pacheco R."/>
            <person name="Padilla G."/>
            <person name="Ferreira P."/>
            <person name="Barriuso J."/>
            <person name="Kellner H."/>
            <person name="Castanera R."/>
            <person name="Alfaro M."/>
            <person name="Ramirez L."/>
            <person name="Pisabarro A.G."/>
            <person name="Kuo A."/>
            <person name="Tritt A."/>
            <person name="Lipzen A."/>
            <person name="He G."/>
            <person name="Yan M."/>
            <person name="Ng V."/>
            <person name="Cullen D."/>
            <person name="Martin F."/>
            <person name="Rosso M.-N."/>
            <person name="Henrissat B."/>
            <person name="Hibbett D."/>
            <person name="Martinez A.T."/>
            <person name="Grigoriev I.V."/>
        </authorList>
    </citation>
    <scope>NUCLEOTIDE SEQUENCE</scope>
    <source>
        <strain evidence="2">AH 40177</strain>
    </source>
</reference>
<dbReference type="AlphaFoldDB" id="A0A9P5PWM9"/>
<dbReference type="OrthoDB" id="2588098at2759"/>